<protein>
    <submittedName>
        <fullName evidence="3">Rab-GTPase-TBC domain-domain-containing protein</fullName>
    </submittedName>
</protein>
<name>A0AAV0AUH1_PHAPC</name>
<reference evidence="3" key="1">
    <citation type="submission" date="2022-06" db="EMBL/GenBank/DDBJ databases">
        <authorList>
            <consortium name="SYNGENTA / RWTH Aachen University"/>
        </authorList>
    </citation>
    <scope>NUCLEOTIDE SEQUENCE</scope>
</reference>
<feature type="region of interest" description="Disordered" evidence="1">
    <location>
        <begin position="36"/>
        <end position="69"/>
    </location>
</feature>
<evidence type="ECO:0000259" key="2">
    <source>
        <dbReference type="PROSITE" id="PS50086"/>
    </source>
</evidence>
<dbReference type="PROSITE" id="PS50086">
    <property type="entry name" value="TBC_RABGAP"/>
    <property type="match status" value="1"/>
</dbReference>
<feature type="domain" description="Rab-GAP TBC" evidence="2">
    <location>
        <begin position="1"/>
        <end position="268"/>
    </location>
</feature>
<dbReference type="EMBL" id="CALTRL010001457">
    <property type="protein sequence ID" value="CAH7672561.1"/>
    <property type="molecule type" value="Genomic_DNA"/>
</dbReference>
<dbReference type="GO" id="GO:0006886">
    <property type="term" value="P:intracellular protein transport"/>
    <property type="evidence" value="ECO:0007669"/>
    <property type="project" value="TreeGrafter"/>
</dbReference>
<feature type="compositionally biased region" description="Polar residues" evidence="1">
    <location>
        <begin position="520"/>
        <end position="538"/>
    </location>
</feature>
<accession>A0AAV0AUH1</accession>
<dbReference type="PANTHER" id="PTHR22957:SF27">
    <property type="entry name" value="TBC1 DOMAIN FAMILY MEMBER 13"/>
    <property type="match status" value="1"/>
</dbReference>
<feature type="region of interest" description="Disordered" evidence="1">
    <location>
        <begin position="416"/>
        <end position="437"/>
    </location>
</feature>
<feature type="region of interest" description="Disordered" evidence="1">
    <location>
        <begin position="134"/>
        <end position="155"/>
    </location>
</feature>
<dbReference type="SUPFAM" id="SSF47923">
    <property type="entry name" value="Ypt/Rab-GAP domain of gyp1p"/>
    <property type="match status" value="2"/>
</dbReference>
<evidence type="ECO:0000256" key="1">
    <source>
        <dbReference type="SAM" id="MobiDB-lite"/>
    </source>
</evidence>
<dbReference type="PANTHER" id="PTHR22957">
    <property type="entry name" value="TBC1 DOMAIN FAMILY MEMBER GTPASE-ACTIVATING PROTEIN"/>
    <property type="match status" value="1"/>
</dbReference>
<dbReference type="Gene3D" id="1.10.8.270">
    <property type="entry name" value="putative rabgap domain of human tbc1 domain family member 14 like domains"/>
    <property type="match status" value="1"/>
</dbReference>
<dbReference type="GO" id="GO:0005096">
    <property type="term" value="F:GTPase activator activity"/>
    <property type="evidence" value="ECO:0007669"/>
    <property type="project" value="TreeGrafter"/>
</dbReference>
<comment type="caution">
    <text evidence="3">The sequence shown here is derived from an EMBL/GenBank/DDBJ whole genome shotgun (WGS) entry which is preliminary data.</text>
</comment>
<dbReference type="AlphaFoldDB" id="A0AAV0AUH1"/>
<dbReference type="SMART" id="SM00164">
    <property type="entry name" value="TBC"/>
    <property type="match status" value="1"/>
</dbReference>
<dbReference type="Pfam" id="PF00566">
    <property type="entry name" value="RabGAP-TBC"/>
    <property type="match status" value="1"/>
</dbReference>
<feature type="compositionally biased region" description="Low complexity" evidence="1">
    <location>
        <begin position="539"/>
        <end position="562"/>
    </location>
</feature>
<keyword evidence="4" id="KW-1185">Reference proteome</keyword>
<dbReference type="InterPro" id="IPR035969">
    <property type="entry name" value="Rab-GAP_TBC_sf"/>
</dbReference>
<feature type="region of interest" description="Disordered" evidence="1">
    <location>
        <begin position="368"/>
        <end position="389"/>
    </location>
</feature>
<dbReference type="InterPro" id="IPR000195">
    <property type="entry name" value="Rab-GAP-TBC_dom"/>
</dbReference>
<feature type="compositionally biased region" description="Basic and acidic residues" evidence="1">
    <location>
        <begin position="134"/>
        <end position="150"/>
    </location>
</feature>
<feature type="compositionally biased region" description="Acidic residues" evidence="1">
    <location>
        <begin position="372"/>
        <end position="389"/>
    </location>
</feature>
<feature type="compositionally biased region" description="Basic and acidic residues" evidence="1">
    <location>
        <begin position="427"/>
        <end position="437"/>
    </location>
</feature>
<dbReference type="Gene3D" id="1.10.472.80">
    <property type="entry name" value="Ypt/Rab-GAP domain of gyp1p, domain 3"/>
    <property type="match status" value="1"/>
</dbReference>
<sequence>MIDKLNLTNRRRRQSSNRLSVLNQSNLTINTNLNLRSRPQSILPPSPITPKLSVQAPSPTSSSNGNPELEVPQIKVIQNQSTEENLNFTYRDLLTRLLAVWSALNPGIGYVQGMNHIGAVLIYVFSQSDSKTQHIRQERVRSNDPYHSDERVDDDSDHFENVEADAFWAFNSLMSPIRDLFIKSFDSDQSISRPSQMSPGVQSSLGFARVLSRYKSQLFRMEPDLAKRFESIDLDPRDYLIDWLGCLFCRCFHLPDLVRIWDSILAIKLDTSTHQAQRMSEEVDSNQVLDYLVDLSCVMTLKVKQMPEFHDVSKIEFDEIVQALQNFREQADVNVDQIIQESLLLRQQRLAEDLNDDLPLGSFGKAQKTSLEEENEDEPHWEEDIDEGGWDEYEGPRIGASINSLASRFAWTSSSQQKPQLDLSVPQKRDSLQENKNLTDEQPSLLAKLMSKAEGWKDSDAAATFSKKATNWTILASSWRPPSLISDMNSVDSNSNNISGIGGAREAYIKASENGTAWSKHSYTSTVSGDSSVQLPAMSSNTSSDQASSSCSSPPLGSPLRSNHFNSNGPRPLLLSSRVRTNVITEN</sequence>
<feature type="non-terminal residue" evidence="3">
    <location>
        <position position="587"/>
    </location>
</feature>
<feature type="region of interest" description="Disordered" evidence="1">
    <location>
        <begin position="520"/>
        <end position="573"/>
    </location>
</feature>
<feature type="compositionally biased region" description="Polar residues" evidence="1">
    <location>
        <begin position="55"/>
        <end position="66"/>
    </location>
</feature>
<evidence type="ECO:0000313" key="3">
    <source>
        <dbReference type="EMBL" id="CAH7672561.1"/>
    </source>
</evidence>
<evidence type="ECO:0000313" key="4">
    <source>
        <dbReference type="Proteomes" id="UP001153365"/>
    </source>
</evidence>
<dbReference type="Proteomes" id="UP001153365">
    <property type="component" value="Unassembled WGS sequence"/>
</dbReference>
<organism evidence="3 4">
    <name type="scientific">Phakopsora pachyrhizi</name>
    <name type="common">Asian soybean rust disease fungus</name>
    <dbReference type="NCBI Taxonomy" id="170000"/>
    <lineage>
        <taxon>Eukaryota</taxon>
        <taxon>Fungi</taxon>
        <taxon>Dikarya</taxon>
        <taxon>Basidiomycota</taxon>
        <taxon>Pucciniomycotina</taxon>
        <taxon>Pucciniomycetes</taxon>
        <taxon>Pucciniales</taxon>
        <taxon>Phakopsoraceae</taxon>
        <taxon>Phakopsora</taxon>
    </lineage>
</organism>
<proteinExistence type="predicted"/>
<gene>
    <name evidence="3" type="ORF">PPACK8108_LOCUS7382</name>
</gene>